<reference evidence="2 5" key="1">
    <citation type="submission" date="2018-09" db="EMBL/GenBank/DDBJ databases">
        <title>Roseomonas sp. nov., isolated from feces of Tibetan antelopes in the Qinghai-Tibet plateau, China.</title>
        <authorList>
            <person name="Tian Z."/>
        </authorList>
    </citation>
    <scope>NUCLEOTIDE SEQUENCE [LARGE SCALE GENOMIC DNA]</scope>
    <source>
        <strain evidence="3 4">Z23</strain>
        <strain evidence="2 5">Z24</strain>
    </source>
</reference>
<evidence type="ECO:0000313" key="3">
    <source>
        <dbReference type="EMBL" id="RMI14581.1"/>
    </source>
</evidence>
<evidence type="ECO:0000313" key="2">
    <source>
        <dbReference type="EMBL" id="RKK03305.1"/>
    </source>
</evidence>
<sequence>MIRATAQPCAPTGLQRALAYVATGSLPPLPHVPAIVLDGLLSFTISTTACFALGVLIGRGIVQ</sequence>
<name>A0A3A9JFK9_9PROT</name>
<keyword evidence="1" id="KW-0472">Membrane</keyword>
<evidence type="ECO:0000313" key="4">
    <source>
        <dbReference type="Proteomes" id="UP000274097"/>
    </source>
</evidence>
<dbReference type="EMBL" id="RAQU01000093">
    <property type="protein sequence ID" value="RKK03305.1"/>
    <property type="molecule type" value="Genomic_DNA"/>
</dbReference>
<protein>
    <submittedName>
        <fullName evidence="2">Uncharacterized protein</fullName>
    </submittedName>
</protein>
<keyword evidence="4" id="KW-1185">Reference proteome</keyword>
<dbReference type="EMBL" id="RFLX01000101">
    <property type="protein sequence ID" value="RMI14581.1"/>
    <property type="molecule type" value="Genomic_DNA"/>
</dbReference>
<proteinExistence type="predicted"/>
<evidence type="ECO:0000256" key="1">
    <source>
        <dbReference type="SAM" id="Phobius"/>
    </source>
</evidence>
<dbReference type="InParanoid" id="A0A3A9JFK9"/>
<evidence type="ECO:0000313" key="5">
    <source>
        <dbReference type="Proteomes" id="UP000278036"/>
    </source>
</evidence>
<gene>
    <name evidence="2" type="ORF">D6Z83_15205</name>
    <name evidence="3" type="ORF">EBE87_27730</name>
</gene>
<dbReference type="RefSeq" id="WP_120639137.1">
    <property type="nucleotide sequence ID" value="NZ_RAQU01000093.1"/>
</dbReference>
<dbReference type="Proteomes" id="UP000274097">
    <property type="component" value="Unassembled WGS sequence"/>
</dbReference>
<feature type="transmembrane region" description="Helical" evidence="1">
    <location>
        <begin position="35"/>
        <end position="57"/>
    </location>
</feature>
<accession>A0A3A9JFK9</accession>
<organism evidence="2 5">
    <name type="scientific">Teichococcus wenyumeiae</name>
    <dbReference type="NCBI Taxonomy" id="2478470"/>
    <lineage>
        <taxon>Bacteria</taxon>
        <taxon>Pseudomonadati</taxon>
        <taxon>Pseudomonadota</taxon>
        <taxon>Alphaproteobacteria</taxon>
        <taxon>Acetobacterales</taxon>
        <taxon>Roseomonadaceae</taxon>
        <taxon>Roseomonas</taxon>
    </lineage>
</organism>
<dbReference type="Proteomes" id="UP000278036">
    <property type="component" value="Unassembled WGS sequence"/>
</dbReference>
<comment type="caution">
    <text evidence="2">The sequence shown here is derived from an EMBL/GenBank/DDBJ whole genome shotgun (WGS) entry which is preliminary data.</text>
</comment>
<keyword evidence="1" id="KW-1133">Transmembrane helix</keyword>
<dbReference type="AlphaFoldDB" id="A0A3A9JFK9"/>
<keyword evidence="1" id="KW-0812">Transmembrane</keyword>